<name>A0A7R9KDA7_9ACAR</name>
<evidence type="ECO:0000259" key="2">
    <source>
        <dbReference type="SMART" id="SM01017"/>
    </source>
</evidence>
<dbReference type="InterPro" id="IPR011022">
    <property type="entry name" value="Arrestin_C-like"/>
</dbReference>
<dbReference type="PANTHER" id="PTHR11188">
    <property type="entry name" value="ARRESTIN DOMAIN CONTAINING PROTEIN"/>
    <property type="match status" value="1"/>
</dbReference>
<dbReference type="PANTHER" id="PTHR11188:SF17">
    <property type="entry name" value="FI21816P1"/>
    <property type="match status" value="1"/>
</dbReference>
<accession>A0A7R9KDA7</accession>
<dbReference type="OrthoDB" id="6507353at2759"/>
<dbReference type="EMBL" id="OC854694">
    <property type="protein sequence ID" value="CAD7620078.1"/>
    <property type="molecule type" value="Genomic_DNA"/>
</dbReference>
<dbReference type="AlphaFoldDB" id="A0A7R9KDA7"/>
<comment type="similarity">
    <text evidence="1">Belongs to the arrestin family.</text>
</comment>
<dbReference type="SMART" id="SM01017">
    <property type="entry name" value="Arrestin_C"/>
    <property type="match status" value="1"/>
</dbReference>
<dbReference type="InterPro" id="IPR050357">
    <property type="entry name" value="Arrestin_domain-protein"/>
</dbReference>
<evidence type="ECO:0000256" key="1">
    <source>
        <dbReference type="ARBA" id="ARBA00005298"/>
    </source>
</evidence>
<gene>
    <name evidence="3" type="ORF">OSB1V03_LOCUS574</name>
</gene>
<evidence type="ECO:0000313" key="4">
    <source>
        <dbReference type="Proteomes" id="UP000759131"/>
    </source>
</evidence>
<protein>
    <recommendedName>
        <fullName evidence="2">Arrestin C-terminal-like domain-containing protein</fullName>
    </recommendedName>
</protein>
<dbReference type="Pfam" id="PF02752">
    <property type="entry name" value="Arrestin_C"/>
    <property type="match status" value="1"/>
</dbReference>
<feature type="domain" description="Arrestin C-terminal-like" evidence="2">
    <location>
        <begin position="180"/>
        <end position="306"/>
    </location>
</feature>
<proteinExistence type="inferred from homology"/>
<dbReference type="InterPro" id="IPR014756">
    <property type="entry name" value="Ig_E-set"/>
</dbReference>
<dbReference type="GO" id="GO:0015031">
    <property type="term" value="P:protein transport"/>
    <property type="evidence" value="ECO:0007669"/>
    <property type="project" value="TreeGrafter"/>
</dbReference>
<dbReference type="InterPro" id="IPR011021">
    <property type="entry name" value="Arrestin-like_N"/>
</dbReference>
<dbReference type="GO" id="GO:0005737">
    <property type="term" value="C:cytoplasm"/>
    <property type="evidence" value="ECO:0007669"/>
    <property type="project" value="TreeGrafter"/>
</dbReference>
<dbReference type="InterPro" id="IPR014752">
    <property type="entry name" value="Arrestin-like_C"/>
</dbReference>
<dbReference type="Proteomes" id="UP000759131">
    <property type="component" value="Unassembled WGS sequence"/>
</dbReference>
<dbReference type="SUPFAM" id="SSF81296">
    <property type="entry name" value="E set domains"/>
    <property type="match status" value="2"/>
</dbReference>
<keyword evidence="4" id="KW-1185">Reference proteome</keyword>
<dbReference type="Pfam" id="PF00339">
    <property type="entry name" value="Arrestin_N"/>
    <property type="match status" value="1"/>
</dbReference>
<sequence length="306" mass="33526">MKLKTFAVVLDKPDATYRCGEVVSGQCVLVLEGELHLSQLTIALRGEAVCEWTEARQVSERGADGKQRSRQETVRHHGHHQCLDLHYCPGNVYPSLLTSGQHNIGLNFQLPIDGSIPQTLEAKFGRIRYFIESHVKKTQFFAFDEKTKIGIKIISNPLISAQEIALPVMASANKTVGVFGGAPLSLRAECARTAHPIGRAMAITCFVDNRSKKAMTLNATLKEETLFFASGAQKKEEEKIARVSGPIIGAQTLATETLLLPVPVSARVLHNTCPIIRVKHVVDVYLSIAGSFDLHCHLAVVLVNDL</sequence>
<organism evidence="3">
    <name type="scientific">Medioppia subpectinata</name>
    <dbReference type="NCBI Taxonomy" id="1979941"/>
    <lineage>
        <taxon>Eukaryota</taxon>
        <taxon>Metazoa</taxon>
        <taxon>Ecdysozoa</taxon>
        <taxon>Arthropoda</taxon>
        <taxon>Chelicerata</taxon>
        <taxon>Arachnida</taxon>
        <taxon>Acari</taxon>
        <taxon>Acariformes</taxon>
        <taxon>Sarcoptiformes</taxon>
        <taxon>Oribatida</taxon>
        <taxon>Brachypylina</taxon>
        <taxon>Oppioidea</taxon>
        <taxon>Oppiidae</taxon>
        <taxon>Medioppia</taxon>
    </lineage>
</organism>
<dbReference type="Gene3D" id="2.60.40.640">
    <property type="match status" value="2"/>
</dbReference>
<dbReference type="EMBL" id="CAJPIZ010000119">
    <property type="protein sequence ID" value="CAG2100508.1"/>
    <property type="molecule type" value="Genomic_DNA"/>
</dbReference>
<reference evidence="3" key="1">
    <citation type="submission" date="2020-11" db="EMBL/GenBank/DDBJ databases">
        <authorList>
            <person name="Tran Van P."/>
        </authorList>
    </citation>
    <scope>NUCLEOTIDE SEQUENCE</scope>
</reference>
<evidence type="ECO:0000313" key="3">
    <source>
        <dbReference type="EMBL" id="CAD7620078.1"/>
    </source>
</evidence>